<comment type="caution">
    <text evidence="2">The sequence shown here is derived from an EMBL/GenBank/DDBJ whole genome shotgun (WGS) entry which is preliminary data.</text>
</comment>
<dbReference type="EMBL" id="MIGX01000002">
    <property type="protein sequence ID" value="PPT93252.1"/>
    <property type="molecule type" value="Genomic_DNA"/>
</dbReference>
<dbReference type="InterPro" id="IPR017880">
    <property type="entry name" value="KilA_N"/>
</dbReference>
<feature type="domain" description="KilA-N" evidence="1">
    <location>
        <begin position="36"/>
        <end position="137"/>
    </location>
</feature>
<reference evidence="2 3" key="1">
    <citation type="submission" date="2016-08" db="EMBL/GenBank/DDBJ databases">
        <title>Evolution of the type three secretion system and type three effector repertoires in Xanthomonas.</title>
        <authorList>
            <person name="Merda D."/>
            <person name="Briand M."/>
            <person name="Bosis E."/>
            <person name="Rousseau C."/>
            <person name="Portier P."/>
            <person name="Jacques M.-A."/>
            <person name="Fischer-Le Saux M."/>
        </authorList>
    </citation>
    <scope>NUCLEOTIDE SEQUENCE [LARGE SCALE GENOMIC DNA]</scope>
    <source>
        <strain evidence="2 3">CFBP 4691</strain>
    </source>
</reference>
<evidence type="ECO:0000313" key="2">
    <source>
        <dbReference type="EMBL" id="PPT93252.1"/>
    </source>
</evidence>
<dbReference type="Pfam" id="PF04383">
    <property type="entry name" value="KilA-N"/>
    <property type="match status" value="1"/>
</dbReference>
<dbReference type="InterPro" id="IPR018004">
    <property type="entry name" value="KilA/APSES_HTH"/>
</dbReference>
<dbReference type="SMART" id="SM01252">
    <property type="entry name" value="KilA-N"/>
    <property type="match status" value="1"/>
</dbReference>
<name>A0A2S6ZLU7_9XANT</name>
<sequence>MGRRCPYQDQGRRGHVPVPVRGGTVRRCWLEGRGVLLSALTIAGTEIARDSAGRYSLNDLHRAAGGLPRHRPSRWVENQQTQALAAAAASEAGIPALVSQHGGAAPGTYVAEPLVIAYAAWISPRFHLQVLNTFLAAQRPAPAPAQDPLQLLADPAALRQLLLGYTEKVQALQDQVHHQAPKIQALDAPAAGTGWRTSRACCRACSFTRRPSCAIRTAWSTCASSEVRCSWSATLVERTPKPC</sequence>
<protein>
    <recommendedName>
        <fullName evidence="1">KilA-N domain-containing protein</fullName>
    </recommendedName>
</protein>
<dbReference type="PROSITE" id="PS51301">
    <property type="entry name" value="KILA_N"/>
    <property type="match status" value="1"/>
</dbReference>
<proteinExistence type="predicted"/>
<evidence type="ECO:0000259" key="1">
    <source>
        <dbReference type="PROSITE" id="PS51301"/>
    </source>
</evidence>
<dbReference type="AlphaFoldDB" id="A0A2S6ZLU7"/>
<gene>
    <name evidence="2" type="ORF">XthCFBP4691_01175</name>
</gene>
<organism evidence="2 3">
    <name type="scientific">Xanthomonas theicola</name>
    <dbReference type="NCBI Taxonomy" id="56464"/>
    <lineage>
        <taxon>Bacteria</taxon>
        <taxon>Pseudomonadati</taxon>
        <taxon>Pseudomonadota</taxon>
        <taxon>Gammaproteobacteria</taxon>
        <taxon>Lysobacterales</taxon>
        <taxon>Lysobacteraceae</taxon>
        <taxon>Xanthomonas</taxon>
    </lineage>
</organism>
<dbReference type="Proteomes" id="UP000239898">
    <property type="component" value="Unassembled WGS sequence"/>
</dbReference>
<accession>A0A2S6ZLU7</accession>
<evidence type="ECO:0000313" key="3">
    <source>
        <dbReference type="Proteomes" id="UP000239898"/>
    </source>
</evidence>
<keyword evidence="3" id="KW-1185">Reference proteome</keyword>